<dbReference type="InterPro" id="IPR027417">
    <property type="entry name" value="P-loop_NTPase"/>
</dbReference>
<dbReference type="InterPro" id="IPR011990">
    <property type="entry name" value="TPR-like_helical_dom_sf"/>
</dbReference>
<sequence length="2279" mass="266927">NFNAFLETVLMDDNPLIELFEDLADSENDEKKLHALIKRYRTASNHELKDFVDELSELLCNSFASYIPTLKTFLSQLLEEYSKRHILLTKYNNTALQNFPSFLTDCIIVQNLHQCDIPGFGEIFDCCLELLWRTQNNKIAIQMTKDFLIKILDWDGVLGILMSGSHGRNCLKRILSELNIDNRIEKEKLLKVVEMIAAIVEQCSRHKDVSPRLSEAFSVYKACNSLLDKFKNHQIAERSLHVLPILCDNDERHFSLLGMSAPQRSSDIYHYVQAFKQRKIDLYQVLMKFSPCLSCQKQALFRFSPDKYSSLMKEEELTNNEVFKPPEHIFHLPFEFDENDKLGPWDILISEDAIKDMSYLESPLEIKAVMKKLGHISSGAWDKHGLKCLAPSLSIPVYETELHDHDGLKILWQIDYGFSVRSYMLMQLVKVWAVTTDKDQIDKILEYLKILHQVYTVEQSSRCAVQQVGRNDIIIPKVFEDEQTKSTENEFYSDQMDDERLLEIHKMLVTNKFIPLSKNLFKSLVMGGTDFTFQVSKIEYEIINNPTSAIIIGRSGTGKTTCIVYRLLASYLNNSSYISVKQPSSRKRQIFITVSHNLCRRVKEYFYRLRESAELAKTKMSVAQFYEYARKKEEEGCNTDLTDNKMLEEDDDEGLNKIPNSFSQLTEDHFPLFITYKKFSEMLEGTYGIDSRRLIQQSKINQNYEDAFNDEEEFHRNFSFIKTSNTSWAHFVDYEVFKKRYWNRLNDDKLNSELVYSEFSIIKGSNPEGKYLSREEYQTISTKKYPTFCHNRDKIYDLFRRYEKMKALNGDYDSIDRTLAILHCATKKALNSPHIHEIYIDECQDNQIVDFGLILKIFDRVDNIFLAGDIAQCIAKGSSFRFQDIRSLMYKWELDRIQVNNIRRVTIKPKQFELNINYRSHNGILRLAASIIDLIWYFFPDTIDRLSRERGEVGGPRPLVFKGFQAESFHFNVFSAGENIGNYIEFGAEQVIIVRDEESKSSVKAKIGKAGLVMTIFEAKGMEFNDVLLYNFFTDSSGCQKWRVILSALRDHSEAVQAFSHEKHYILSSELKNLYVAVTRARQHIWIFDEKSEYIEPICKYWEQEGLVKVIRSEDKIMTFPTLAKKSSSTEWNRKGKKFFELRQYEQAIFCFEKSENYERLKLAEAYYFQQIARASINDSDQNVVIFNFNRAADAFRKCSRPIQAASCYENINMYEKAAEVYVDWNMFEDAARCYRKVPNFEKAGKYFEKVNKFTEAVVAYKDGQYYEKVINLMQRENIDERIFNRIARLVNIHYRHVNDTKMSEKALSILPTQEEQINLLRDHAPEELQEICKKNGQFRAAAEDLRSRGKYGEAADMFFHSADNDDDIIESLRCYLYLCRVEVLKITMLDLTSSDSTKGPKGHFFKALSKVKVLKKIMKDLMSSDSTKELKDRLFKAKIIITKAKSQSLKSSEEWKSLKEEVQLYQAYIKSDLDGIRKCIQFFKNREDHATEFRAIITMLHASSFDIKAENWQERLHCLLRMCELAFPFLAPRGNEDLTKINKDFQDIFIINEVENRPQKRKISSDNYLVHLLNQNDAEDAVEVSENWHVYNENNLNSNISQLLASYIYEHIWEIHQKGKEIQEIHSEICFKFASNQDCHNCGKHHVIPTPSILCKRLSLAFLHYSVMRQLDVLYHRRCLKSEQSKNVLGIQRYWAEKLAAVHIRYQSPQTSCPEITYAVLSKLPKHTRKGLIDLSYKKWLPEALNKPNDFSIMLKCMFVVYQLQDRWVINQFSWEMSKRKFLRTPNELPNGFYLLGFNYHSGYNEAVPVANQLSLFFSNLYNNHVSYAIEHIRMFIQYTIDKTELININTPDSFGDLLSLMEFKTSLVFAAAPGPCDFCLPRAYLVNFFDAFTAKPLTPNQNGYNEAGYLAEIKNSIDQVQQLLKLLIFTEQVDLNIILRLIRLLVLISLNERTFEIRVFDFFKHWERTLKEKVFSPKLIRYLSEKHISPRLVKLLHNDLKERDCDSLVIVYYNCGGLSKHSDLEQHGIIELKYTSVEQFRSALRKIKSPTTEVNILINQLSQKPDDHKQQNVVSKQIVNEDVQNTEKFEIFKEAQDWFRLIHDSSRAQKSATKIQNWFRRALQRQESRQQNFDPVLEKTFNNMIVFCKDEHHWRIAKKKKKPVNKYHILLRGLIVKNIVDLTKLQEKMDAIKIKLQKTINNRNSNDQKIDECLGLLDDLKYIHNENVKMALDSLSIENTKHQEANIEWLKNESQMADEFLSKVNEWMDKCKNTIKK</sequence>
<feature type="non-terminal residue" evidence="7">
    <location>
        <position position="2279"/>
    </location>
</feature>
<evidence type="ECO:0000313" key="8">
    <source>
        <dbReference type="Proteomes" id="UP000789508"/>
    </source>
</evidence>
<accession>A0A9N9FT05</accession>
<dbReference type="SUPFAM" id="SSF48452">
    <property type="entry name" value="TPR-like"/>
    <property type="match status" value="1"/>
</dbReference>
<dbReference type="EMBL" id="CAJVPS010002028">
    <property type="protein sequence ID" value="CAG8557951.1"/>
    <property type="molecule type" value="Genomic_DNA"/>
</dbReference>
<name>A0A9N9FT05_9GLOM</name>
<evidence type="ECO:0000256" key="4">
    <source>
        <dbReference type="ARBA" id="ARBA00022840"/>
    </source>
</evidence>
<dbReference type="Gene3D" id="3.40.50.300">
    <property type="entry name" value="P-loop containing nucleotide triphosphate hydrolases"/>
    <property type="match status" value="2"/>
</dbReference>
<feature type="domain" description="UvrD-like helicase ATP-binding" evidence="6">
    <location>
        <begin position="532"/>
        <end position="921"/>
    </location>
</feature>
<comment type="caution">
    <text evidence="7">The sequence shown here is derived from an EMBL/GenBank/DDBJ whole genome shotgun (WGS) entry which is preliminary data.</text>
</comment>
<dbReference type="InterPro" id="IPR014016">
    <property type="entry name" value="UvrD-like_ATP-bd"/>
</dbReference>
<gene>
    <name evidence="7" type="ORF">ALEPTO_LOCUS6206</name>
</gene>
<dbReference type="GO" id="GO:0016787">
    <property type="term" value="F:hydrolase activity"/>
    <property type="evidence" value="ECO:0007669"/>
    <property type="project" value="UniProtKB-UniRule"/>
</dbReference>
<dbReference type="PANTHER" id="PTHR21529:SF4">
    <property type="entry name" value="TPR AND ANKYRIN REPEAT-CONTAINING PROTEIN 1"/>
    <property type="match status" value="1"/>
</dbReference>
<evidence type="ECO:0000256" key="1">
    <source>
        <dbReference type="ARBA" id="ARBA00022741"/>
    </source>
</evidence>
<keyword evidence="3 5" id="KW-0347">Helicase</keyword>
<evidence type="ECO:0000256" key="2">
    <source>
        <dbReference type="ARBA" id="ARBA00022801"/>
    </source>
</evidence>
<dbReference type="GO" id="GO:0004386">
    <property type="term" value="F:helicase activity"/>
    <property type="evidence" value="ECO:0007669"/>
    <property type="project" value="UniProtKB-UniRule"/>
</dbReference>
<dbReference type="Proteomes" id="UP000789508">
    <property type="component" value="Unassembled WGS sequence"/>
</dbReference>
<keyword evidence="8" id="KW-1185">Reference proteome</keyword>
<evidence type="ECO:0000256" key="5">
    <source>
        <dbReference type="PROSITE-ProRule" id="PRU00560"/>
    </source>
</evidence>
<reference evidence="7" key="1">
    <citation type="submission" date="2021-06" db="EMBL/GenBank/DDBJ databases">
        <authorList>
            <person name="Kallberg Y."/>
            <person name="Tangrot J."/>
            <person name="Rosling A."/>
        </authorList>
    </citation>
    <scope>NUCLEOTIDE SEQUENCE</scope>
    <source>
        <strain evidence="7">FL130A</strain>
    </source>
</reference>
<evidence type="ECO:0000259" key="6">
    <source>
        <dbReference type="PROSITE" id="PS51198"/>
    </source>
</evidence>
<dbReference type="Gene3D" id="1.25.40.10">
    <property type="entry name" value="Tetratricopeptide repeat domain"/>
    <property type="match status" value="1"/>
</dbReference>
<keyword evidence="4 5" id="KW-0067">ATP-binding</keyword>
<dbReference type="OrthoDB" id="3156807at2759"/>
<keyword evidence="2 5" id="KW-0378">Hydrolase</keyword>
<dbReference type="PROSITE" id="PS51198">
    <property type="entry name" value="UVRD_HELICASE_ATP_BIND"/>
    <property type="match status" value="1"/>
</dbReference>
<evidence type="ECO:0000313" key="7">
    <source>
        <dbReference type="EMBL" id="CAG8557951.1"/>
    </source>
</evidence>
<keyword evidence="1 5" id="KW-0547">Nucleotide-binding</keyword>
<dbReference type="GO" id="GO:0005524">
    <property type="term" value="F:ATP binding"/>
    <property type="evidence" value="ECO:0007669"/>
    <property type="project" value="UniProtKB-UniRule"/>
</dbReference>
<dbReference type="InterPro" id="IPR039904">
    <property type="entry name" value="TRANK1"/>
</dbReference>
<organism evidence="7 8">
    <name type="scientific">Ambispora leptoticha</name>
    <dbReference type="NCBI Taxonomy" id="144679"/>
    <lineage>
        <taxon>Eukaryota</taxon>
        <taxon>Fungi</taxon>
        <taxon>Fungi incertae sedis</taxon>
        <taxon>Mucoromycota</taxon>
        <taxon>Glomeromycotina</taxon>
        <taxon>Glomeromycetes</taxon>
        <taxon>Archaeosporales</taxon>
        <taxon>Ambisporaceae</taxon>
        <taxon>Ambispora</taxon>
    </lineage>
</organism>
<dbReference type="SUPFAM" id="SSF52540">
    <property type="entry name" value="P-loop containing nucleoside triphosphate hydrolases"/>
    <property type="match status" value="1"/>
</dbReference>
<evidence type="ECO:0000256" key="3">
    <source>
        <dbReference type="ARBA" id="ARBA00022806"/>
    </source>
</evidence>
<feature type="binding site" evidence="5">
    <location>
        <begin position="553"/>
        <end position="560"/>
    </location>
    <ligand>
        <name>ATP</name>
        <dbReference type="ChEBI" id="CHEBI:30616"/>
    </ligand>
</feature>
<dbReference type="PANTHER" id="PTHR21529">
    <property type="entry name" value="MAMMARY TURMOR VIRUS RECEPTOR HOMOLOG 1, 2 MTVR1, 2"/>
    <property type="match status" value="1"/>
</dbReference>
<protein>
    <submittedName>
        <fullName evidence="7">6165_t:CDS:1</fullName>
    </submittedName>
</protein>
<proteinExistence type="predicted"/>